<organism evidence="1 2">
    <name type="scientific">Rubus argutus</name>
    <name type="common">Southern blackberry</name>
    <dbReference type="NCBI Taxonomy" id="59490"/>
    <lineage>
        <taxon>Eukaryota</taxon>
        <taxon>Viridiplantae</taxon>
        <taxon>Streptophyta</taxon>
        <taxon>Embryophyta</taxon>
        <taxon>Tracheophyta</taxon>
        <taxon>Spermatophyta</taxon>
        <taxon>Magnoliopsida</taxon>
        <taxon>eudicotyledons</taxon>
        <taxon>Gunneridae</taxon>
        <taxon>Pentapetalae</taxon>
        <taxon>rosids</taxon>
        <taxon>fabids</taxon>
        <taxon>Rosales</taxon>
        <taxon>Rosaceae</taxon>
        <taxon>Rosoideae</taxon>
        <taxon>Rosoideae incertae sedis</taxon>
        <taxon>Rubus</taxon>
    </lineage>
</organism>
<protein>
    <submittedName>
        <fullName evidence="1">Uncharacterized protein</fullName>
    </submittedName>
</protein>
<dbReference type="EMBL" id="JBEDUW010000007">
    <property type="protein sequence ID" value="KAK9913756.1"/>
    <property type="molecule type" value="Genomic_DNA"/>
</dbReference>
<dbReference type="AlphaFoldDB" id="A0AAW1W0X6"/>
<reference evidence="1 2" key="1">
    <citation type="journal article" date="2023" name="G3 (Bethesda)">
        <title>A chromosome-length genome assembly and annotation of blackberry (Rubus argutus, cv. 'Hillquist').</title>
        <authorList>
            <person name="Bruna T."/>
            <person name="Aryal R."/>
            <person name="Dudchenko O."/>
            <person name="Sargent D.J."/>
            <person name="Mead D."/>
            <person name="Buti M."/>
            <person name="Cavallini A."/>
            <person name="Hytonen T."/>
            <person name="Andres J."/>
            <person name="Pham M."/>
            <person name="Weisz D."/>
            <person name="Mascagni F."/>
            <person name="Usai G."/>
            <person name="Natali L."/>
            <person name="Bassil N."/>
            <person name="Fernandez G.E."/>
            <person name="Lomsadze A."/>
            <person name="Armour M."/>
            <person name="Olukolu B."/>
            <person name="Poorten T."/>
            <person name="Britton C."/>
            <person name="Davik J."/>
            <person name="Ashrafi H."/>
            <person name="Aiden E.L."/>
            <person name="Borodovsky M."/>
            <person name="Worthington M."/>
        </authorList>
    </citation>
    <scope>NUCLEOTIDE SEQUENCE [LARGE SCALE GENOMIC DNA]</scope>
    <source>
        <strain evidence="1">PI 553951</strain>
    </source>
</reference>
<keyword evidence="2" id="KW-1185">Reference proteome</keyword>
<evidence type="ECO:0000313" key="2">
    <source>
        <dbReference type="Proteomes" id="UP001457282"/>
    </source>
</evidence>
<sequence>MWRAGFGGGAAEREIEGVLSWVQRAGFGSGAAYLIEPAGLGCGLHRQRRSKAGLCGVSLDGGNWKKRYDEVEEGLHGRNDVSEEGNRKSRDGVSRRVAAGSMWWRPGSALELANLAATAQNITQLELDPE</sequence>
<accession>A0AAW1W0X6</accession>
<comment type="caution">
    <text evidence="1">The sequence shown here is derived from an EMBL/GenBank/DDBJ whole genome shotgun (WGS) entry which is preliminary data.</text>
</comment>
<gene>
    <name evidence="1" type="ORF">M0R45_037565</name>
</gene>
<name>A0AAW1W0X6_RUBAR</name>
<evidence type="ECO:0000313" key="1">
    <source>
        <dbReference type="EMBL" id="KAK9913756.1"/>
    </source>
</evidence>
<proteinExistence type="predicted"/>
<dbReference type="Proteomes" id="UP001457282">
    <property type="component" value="Unassembled WGS sequence"/>
</dbReference>